<dbReference type="Pfam" id="PF00795">
    <property type="entry name" value="CN_hydrolase"/>
    <property type="match status" value="1"/>
</dbReference>
<dbReference type="OrthoDB" id="10250282at2759"/>
<dbReference type="AlphaFoldDB" id="A0A6I9VH16"/>
<dbReference type="PANTHER" id="PTHR10609:SF14">
    <property type="entry name" value="BIOTINIDASE"/>
    <property type="match status" value="1"/>
</dbReference>
<gene>
    <name evidence="7" type="primary">LOC105232645</name>
</gene>
<keyword evidence="3" id="KW-0378">Hydrolase</keyword>
<keyword evidence="6" id="KW-1185">Reference proteome</keyword>
<evidence type="ECO:0000256" key="1">
    <source>
        <dbReference type="ARBA" id="ARBA00008225"/>
    </source>
</evidence>
<dbReference type="Pfam" id="PF19018">
    <property type="entry name" value="Vanin_C"/>
    <property type="match status" value="1"/>
</dbReference>
<organism evidence="6 7">
    <name type="scientific">Bactrocera dorsalis</name>
    <name type="common">Oriental fruit fly</name>
    <name type="synonym">Dacus dorsalis</name>
    <dbReference type="NCBI Taxonomy" id="27457"/>
    <lineage>
        <taxon>Eukaryota</taxon>
        <taxon>Metazoa</taxon>
        <taxon>Ecdysozoa</taxon>
        <taxon>Arthropoda</taxon>
        <taxon>Hexapoda</taxon>
        <taxon>Insecta</taxon>
        <taxon>Pterygota</taxon>
        <taxon>Neoptera</taxon>
        <taxon>Endopterygota</taxon>
        <taxon>Diptera</taxon>
        <taxon>Brachycera</taxon>
        <taxon>Muscomorpha</taxon>
        <taxon>Tephritoidea</taxon>
        <taxon>Tephritidae</taxon>
        <taxon>Bactrocera</taxon>
        <taxon>Bactrocera</taxon>
    </lineage>
</organism>
<dbReference type="PANTHER" id="PTHR10609">
    <property type="entry name" value="BIOTINIDASE-RELATED"/>
    <property type="match status" value="1"/>
</dbReference>
<keyword evidence="2" id="KW-0732">Signal</keyword>
<dbReference type="InterPro" id="IPR012101">
    <property type="entry name" value="Biotinidase-like_euk"/>
</dbReference>
<dbReference type="SUPFAM" id="SSF56317">
    <property type="entry name" value="Carbon-nitrogen hydrolase"/>
    <property type="match status" value="1"/>
</dbReference>
<evidence type="ECO:0000256" key="2">
    <source>
        <dbReference type="ARBA" id="ARBA00022729"/>
    </source>
</evidence>
<sequence length="570" mass="62931">MLRKWCDGISSLTAGIEAIGSKFPQNMGPLFVNIFLNSLLAIALQAFGSQASDINDSHFVAGVVEFRPDFIGLTTEQLIAKHTDAYIEILSSPEALETDIVVFPESTLNNEFNTTYVPAPEEAIIPCLLANQSSRYEYYLIALSCAARDNRKYVIINLTEKEDCAANAAVDPRPCATNGLNIYNTNVVFDREGRVISRYRKVNIYVERKNTTYQPEFAIFDTDFGVRFAHFICFDLLFYTPAEELVAKYGIRNIIFTSMFASETPFLTAVQLQQSWAWGNNVTLLAAGASYPQSGATGSGIYAGSSGSLVSAMIGNSGVRQIYVAKVHKFAEKSPYTTAPETHTTAAAQPQTGVRLLRDPQLDNFNSQLLQLNASSVISVELCTEMLCCSLIAETTTTENSYGNGTTSDAYQYRFGVFTGRRSYEKEQYSDVAICAIYACTDDTVSSCGLLFPANTTIMPKFAFKRLQIEGSFQKTERLLIMPNTLDFSFYSLQPAQVAWNLADKSKSYDAEIALKASADNLLAFGIYANYYDSSSGAHKYCSSMLILSTSVLLWIGAYATDLLYVYEIL</sequence>
<evidence type="ECO:0000256" key="3">
    <source>
        <dbReference type="ARBA" id="ARBA00022801"/>
    </source>
</evidence>
<dbReference type="InterPro" id="IPR003010">
    <property type="entry name" value="C-N_Hydrolase"/>
</dbReference>
<protein>
    <submittedName>
        <fullName evidence="7">Vanin-like protein 3</fullName>
    </submittedName>
</protein>
<evidence type="ECO:0000313" key="7">
    <source>
        <dbReference type="RefSeq" id="XP_011212718.2"/>
    </source>
</evidence>
<dbReference type="PROSITE" id="PS50263">
    <property type="entry name" value="CN_HYDROLASE"/>
    <property type="match status" value="1"/>
</dbReference>
<dbReference type="InterPro" id="IPR043957">
    <property type="entry name" value="Vanin_C"/>
</dbReference>
<keyword evidence="4" id="KW-0325">Glycoprotein</keyword>
<dbReference type="Gene3D" id="3.60.110.10">
    <property type="entry name" value="Carbon-nitrogen hydrolase"/>
    <property type="match status" value="1"/>
</dbReference>
<feature type="domain" description="CN hydrolase" evidence="5">
    <location>
        <begin position="59"/>
        <end position="329"/>
    </location>
</feature>
<dbReference type="Proteomes" id="UP001652620">
    <property type="component" value="Chromosome 5"/>
</dbReference>
<dbReference type="GeneID" id="105232645"/>
<reference evidence="7" key="1">
    <citation type="submission" date="2025-08" db="UniProtKB">
        <authorList>
            <consortium name="RefSeq"/>
        </authorList>
    </citation>
    <scope>IDENTIFICATION</scope>
    <source>
        <tissue evidence="7">Adult</tissue>
    </source>
</reference>
<evidence type="ECO:0000259" key="5">
    <source>
        <dbReference type="PROSITE" id="PS50263"/>
    </source>
</evidence>
<dbReference type="InParanoid" id="A0A6I9VH16"/>
<accession>A0A6I9VH16</accession>
<dbReference type="CDD" id="cd07567">
    <property type="entry name" value="biotinidase_like"/>
    <property type="match status" value="1"/>
</dbReference>
<proteinExistence type="inferred from homology"/>
<comment type="similarity">
    <text evidence="1">Belongs to the carbon-nitrogen hydrolase superfamily. BTD/VNN family.</text>
</comment>
<dbReference type="InterPro" id="IPR036526">
    <property type="entry name" value="C-N_Hydrolase_sf"/>
</dbReference>
<evidence type="ECO:0000313" key="6">
    <source>
        <dbReference type="Proteomes" id="UP001652620"/>
    </source>
</evidence>
<dbReference type="RefSeq" id="XP_011212718.2">
    <property type="nucleotide sequence ID" value="XM_011214416.4"/>
</dbReference>
<dbReference type="InterPro" id="IPR040154">
    <property type="entry name" value="Biotinidase/VNN"/>
</dbReference>
<name>A0A6I9VH16_BACDO</name>
<dbReference type="KEGG" id="bdr:105232645"/>
<dbReference type="GO" id="GO:0016787">
    <property type="term" value="F:hydrolase activity"/>
    <property type="evidence" value="ECO:0007669"/>
    <property type="project" value="UniProtKB-KW"/>
</dbReference>
<evidence type="ECO:0000256" key="4">
    <source>
        <dbReference type="ARBA" id="ARBA00023180"/>
    </source>
</evidence>